<keyword evidence="1" id="KW-0677">Repeat</keyword>
<name>D8RLE3_SELML</name>
<dbReference type="InterPro" id="IPR002885">
    <property type="entry name" value="PPR_rpt"/>
</dbReference>
<dbReference type="HOGENOM" id="CLU_002706_0_0_1"/>
<feature type="repeat" description="PPR" evidence="2">
    <location>
        <begin position="173"/>
        <end position="208"/>
    </location>
</feature>
<dbReference type="GO" id="GO:0009451">
    <property type="term" value="P:RNA modification"/>
    <property type="evidence" value="ECO:0007669"/>
    <property type="project" value="InterPro"/>
</dbReference>
<feature type="repeat" description="PPR" evidence="2">
    <location>
        <begin position="5"/>
        <end position="39"/>
    </location>
</feature>
<dbReference type="eggNOG" id="KOG4197">
    <property type="taxonomic scope" value="Eukaryota"/>
</dbReference>
<feature type="repeat" description="PPR" evidence="2">
    <location>
        <begin position="70"/>
        <end position="104"/>
    </location>
</feature>
<proteinExistence type="predicted"/>
<evidence type="ECO:0000313" key="4">
    <source>
        <dbReference type="Proteomes" id="UP000001514"/>
    </source>
</evidence>
<dbReference type="Gramene" id="EFJ27111">
    <property type="protein sequence ID" value="EFJ27111"/>
    <property type="gene ID" value="SELMODRAFT_96595"/>
</dbReference>
<sequence>MPDHDPASCNLVINMFAKSGQIDLAKNLYHQIPNKDLVISTAMLTAYAQNDYIEKSKEVFDCLPERDAINATSWNTLLAANVRSGNHSRALELVSWISVGGLSPNEMTFLIVLSVCNHAGSIEKAAYYFNTMVFDYHICSLKEHYNALIDIRFSNNGLTSLAKKTFDALPERNDVSWNAMLAAYAQTGHHSVEAIYLFHSMQVEGHTASEVAFTTLLSIWSQSGQVEAGRLFFSRMICDFSISPGREHYCTTIDALGRAGHLGQAEELLKSMPVLPESIDFGSFLSSCKLHRDFGRGAQVAKSIDPSKSAPYILLSDICRC</sequence>
<dbReference type="InParanoid" id="D8RLE3"/>
<dbReference type="Proteomes" id="UP000001514">
    <property type="component" value="Unassembled WGS sequence"/>
</dbReference>
<dbReference type="KEGG" id="smo:SELMODRAFT_96595"/>
<evidence type="ECO:0000256" key="2">
    <source>
        <dbReference type="PROSITE-ProRule" id="PRU00708"/>
    </source>
</evidence>
<dbReference type="GO" id="GO:0003723">
    <property type="term" value="F:RNA binding"/>
    <property type="evidence" value="ECO:0007669"/>
    <property type="project" value="InterPro"/>
</dbReference>
<dbReference type="PANTHER" id="PTHR47926:SF533">
    <property type="entry name" value="DYW DOMAIN-CONTAINING PROTEIN"/>
    <property type="match status" value="1"/>
</dbReference>
<keyword evidence="4" id="KW-1185">Reference proteome</keyword>
<reference evidence="3 4" key="1">
    <citation type="journal article" date="2011" name="Science">
        <title>The Selaginella genome identifies genetic changes associated with the evolution of vascular plants.</title>
        <authorList>
            <person name="Banks J.A."/>
            <person name="Nishiyama T."/>
            <person name="Hasebe M."/>
            <person name="Bowman J.L."/>
            <person name="Gribskov M."/>
            <person name="dePamphilis C."/>
            <person name="Albert V.A."/>
            <person name="Aono N."/>
            <person name="Aoyama T."/>
            <person name="Ambrose B.A."/>
            <person name="Ashton N.W."/>
            <person name="Axtell M.J."/>
            <person name="Barker E."/>
            <person name="Barker M.S."/>
            <person name="Bennetzen J.L."/>
            <person name="Bonawitz N.D."/>
            <person name="Chapple C."/>
            <person name="Cheng C."/>
            <person name="Correa L.G."/>
            <person name="Dacre M."/>
            <person name="DeBarry J."/>
            <person name="Dreyer I."/>
            <person name="Elias M."/>
            <person name="Engstrom E.M."/>
            <person name="Estelle M."/>
            <person name="Feng L."/>
            <person name="Finet C."/>
            <person name="Floyd S.K."/>
            <person name="Frommer W.B."/>
            <person name="Fujita T."/>
            <person name="Gramzow L."/>
            <person name="Gutensohn M."/>
            <person name="Harholt J."/>
            <person name="Hattori M."/>
            <person name="Heyl A."/>
            <person name="Hirai T."/>
            <person name="Hiwatashi Y."/>
            <person name="Ishikawa M."/>
            <person name="Iwata M."/>
            <person name="Karol K.G."/>
            <person name="Koehler B."/>
            <person name="Kolukisaoglu U."/>
            <person name="Kubo M."/>
            <person name="Kurata T."/>
            <person name="Lalonde S."/>
            <person name="Li K."/>
            <person name="Li Y."/>
            <person name="Litt A."/>
            <person name="Lyons E."/>
            <person name="Manning G."/>
            <person name="Maruyama T."/>
            <person name="Michael T.P."/>
            <person name="Mikami K."/>
            <person name="Miyazaki S."/>
            <person name="Morinaga S."/>
            <person name="Murata T."/>
            <person name="Mueller-Roeber B."/>
            <person name="Nelson D.R."/>
            <person name="Obara M."/>
            <person name="Oguri Y."/>
            <person name="Olmstead R.G."/>
            <person name="Onodera N."/>
            <person name="Petersen B.L."/>
            <person name="Pils B."/>
            <person name="Prigge M."/>
            <person name="Rensing S.A."/>
            <person name="Riano-Pachon D.M."/>
            <person name="Roberts A.W."/>
            <person name="Sato Y."/>
            <person name="Scheller H.V."/>
            <person name="Schulz B."/>
            <person name="Schulz C."/>
            <person name="Shakirov E.V."/>
            <person name="Shibagaki N."/>
            <person name="Shinohara N."/>
            <person name="Shippen D.E."/>
            <person name="Soerensen I."/>
            <person name="Sotooka R."/>
            <person name="Sugimoto N."/>
            <person name="Sugita M."/>
            <person name="Sumikawa N."/>
            <person name="Tanurdzic M."/>
            <person name="Theissen G."/>
            <person name="Ulvskov P."/>
            <person name="Wakazuki S."/>
            <person name="Weng J.K."/>
            <person name="Willats W.W."/>
            <person name="Wipf D."/>
            <person name="Wolf P.G."/>
            <person name="Yang L."/>
            <person name="Zimmer A.D."/>
            <person name="Zhu Q."/>
            <person name="Mitros T."/>
            <person name="Hellsten U."/>
            <person name="Loque D."/>
            <person name="Otillar R."/>
            <person name="Salamov A."/>
            <person name="Schmutz J."/>
            <person name="Shapiro H."/>
            <person name="Lindquist E."/>
            <person name="Lucas S."/>
            <person name="Rokhsar D."/>
            <person name="Grigoriev I.V."/>
        </authorList>
    </citation>
    <scope>NUCLEOTIDE SEQUENCE [LARGE SCALE GENOMIC DNA]</scope>
</reference>
<dbReference type="PROSITE" id="PS51375">
    <property type="entry name" value="PPR"/>
    <property type="match status" value="3"/>
</dbReference>
<dbReference type="InterPro" id="IPR046960">
    <property type="entry name" value="PPR_At4g14850-like_plant"/>
</dbReference>
<evidence type="ECO:0000256" key="1">
    <source>
        <dbReference type="ARBA" id="ARBA00022737"/>
    </source>
</evidence>
<dbReference type="Gene3D" id="1.25.40.10">
    <property type="entry name" value="Tetratricopeptide repeat domain"/>
    <property type="match status" value="2"/>
</dbReference>
<dbReference type="Pfam" id="PF01535">
    <property type="entry name" value="PPR"/>
    <property type="match status" value="5"/>
</dbReference>
<accession>D8RLE3</accession>
<dbReference type="PANTHER" id="PTHR47926">
    <property type="entry name" value="PENTATRICOPEPTIDE REPEAT-CONTAINING PROTEIN"/>
    <property type="match status" value="1"/>
</dbReference>
<dbReference type="Pfam" id="PF13812">
    <property type="entry name" value="PPR_3"/>
    <property type="match status" value="1"/>
</dbReference>
<dbReference type="EMBL" id="GL377583">
    <property type="protein sequence ID" value="EFJ27111.1"/>
    <property type="molecule type" value="Genomic_DNA"/>
</dbReference>
<dbReference type="STRING" id="88036.D8RLE3"/>
<organism evidence="4">
    <name type="scientific">Selaginella moellendorffii</name>
    <name type="common">Spikemoss</name>
    <dbReference type="NCBI Taxonomy" id="88036"/>
    <lineage>
        <taxon>Eukaryota</taxon>
        <taxon>Viridiplantae</taxon>
        <taxon>Streptophyta</taxon>
        <taxon>Embryophyta</taxon>
        <taxon>Tracheophyta</taxon>
        <taxon>Lycopodiopsida</taxon>
        <taxon>Selaginellales</taxon>
        <taxon>Selaginellaceae</taxon>
        <taxon>Selaginella</taxon>
    </lineage>
</organism>
<protein>
    <recommendedName>
        <fullName evidence="5">Pentacotripeptide-repeat region of PRORP domain-containing protein</fullName>
    </recommendedName>
</protein>
<gene>
    <name evidence="3" type="ORF">SELMODRAFT_96595</name>
</gene>
<dbReference type="GO" id="GO:0048731">
    <property type="term" value="P:system development"/>
    <property type="evidence" value="ECO:0007669"/>
    <property type="project" value="UniProtKB-ARBA"/>
</dbReference>
<dbReference type="FunFam" id="1.25.40.10:FF:000158">
    <property type="entry name" value="pentatricopeptide repeat-containing protein At2g33680"/>
    <property type="match status" value="1"/>
</dbReference>
<dbReference type="AlphaFoldDB" id="D8RLE3"/>
<evidence type="ECO:0000313" key="3">
    <source>
        <dbReference type="EMBL" id="EFJ27111.1"/>
    </source>
</evidence>
<dbReference type="NCBIfam" id="TIGR00756">
    <property type="entry name" value="PPR"/>
    <property type="match status" value="2"/>
</dbReference>
<dbReference type="InterPro" id="IPR011990">
    <property type="entry name" value="TPR-like_helical_dom_sf"/>
</dbReference>
<evidence type="ECO:0008006" key="5">
    <source>
        <dbReference type="Google" id="ProtNLM"/>
    </source>
</evidence>